<dbReference type="Proteomes" id="UP001152604">
    <property type="component" value="Unassembled WGS sequence"/>
</dbReference>
<dbReference type="RefSeq" id="WP_254024938.1">
    <property type="nucleotide sequence ID" value="NZ_CAKXZS010000014.1"/>
</dbReference>
<proteinExistence type="predicted"/>
<evidence type="ECO:0000313" key="1">
    <source>
        <dbReference type="EMBL" id="CAH2399140.1"/>
    </source>
</evidence>
<protein>
    <submittedName>
        <fullName evidence="1">Uncharacterized protein</fullName>
    </submittedName>
</protein>
<accession>A0ABM9DR46</accession>
<sequence length="45" mass="5124">MDLQAIIKELQNRIAHIEAEIETERLLKALKPGLLARLAAIFGRR</sequence>
<keyword evidence="2" id="KW-1185">Reference proteome</keyword>
<dbReference type="EMBL" id="CAKXZS010000014">
    <property type="protein sequence ID" value="CAH2399140.1"/>
    <property type="molecule type" value="Genomic_DNA"/>
</dbReference>
<organism evidence="1 2">
    <name type="scientific">Mesorhizobium ventifaucium</name>
    <dbReference type="NCBI Taxonomy" id="666020"/>
    <lineage>
        <taxon>Bacteria</taxon>
        <taxon>Pseudomonadati</taxon>
        <taxon>Pseudomonadota</taxon>
        <taxon>Alphaproteobacteria</taxon>
        <taxon>Hyphomicrobiales</taxon>
        <taxon>Phyllobacteriaceae</taxon>
        <taxon>Mesorhizobium</taxon>
    </lineage>
</organism>
<comment type="caution">
    <text evidence="1">The sequence shown here is derived from an EMBL/GenBank/DDBJ whole genome shotgun (WGS) entry which is preliminary data.</text>
</comment>
<evidence type="ECO:0000313" key="2">
    <source>
        <dbReference type="Proteomes" id="UP001152604"/>
    </source>
</evidence>
<reference evidence="1" key="1">
    <citation type="submission" date="2022-03" db="EMBL/GenBank/DDBJ databases">
        <authorList>
            <person name="Brunel B."/>
        </authorList>
    </citation>
    <scope>NUCLEOTIDE SEQUENCE</scope>
    <source>
        <strain evidence="1">STM4922sample</strain>
    </source>
</reference>
<name>A0ABM9DR46_9HYPH</name>
<gene>
    <name evidence="1" type="ORF">MES4922_210117</name>
</gene>